<protein>
    <submittedName>
        <fullName evidence="1">Uncharacterized protein</fullName>
    </submittedName>
</protein>
<organism evidence="1 2">
    <name type="scientific">Ensete ventricosum</name>
    <name type="common">Abyssinian banana</name>
    <name type="synonym">Musa ensete</name>
    <dbReference type="NCBI Taxonomy" id="4639"/>
    <lineage>
        <taxon>Eukaryota</taxon>
        <taxon>Viridiplantae</taxon>
        <taxon>Streptophyta</taxon>
        <taxon>Embryophyta</taxon>
        <taxon>Tracheophyta</taxon>
        <taxon>Spermatophyta</taxon>
        <taxon>Magnoliopsida</taxon>
        <taxon>Liliopsida</taxon>
        <taxon>Zingiberales</taxon>
        <taxon>Musaceae</taxon>
        <taxon>Ensete</taxon>
    </lineage>
</organism>
<comment type="caution">
    <text evidence="1">The sequence shown here is derived from an EMBL/GenBank/DDBJ whole genome shotgun (WGS) entry which is preliminary data.</text>
</comment>
<gene>
    <name evidence="1" type="ORF">OPV22_014394</name>
</gene>
<keyword evidence="2" id="KW-1185">Reference proteome</keyword>
<dbReference type="AlphaFoldDB" id="A0AAV8R9L7"/>
<dbReference type="EMBL" id="JAQQAF010000004">
    <property type="protein sequence ID" value="KAJ8492673.1"/>
    <property type="molecule type" value="Genomic_DNA"/>
</dbReference>
<accession>A0AAV8R9L7</accession>
<evidence type="ECO:0000313" key="2">
    <source>
        <dbReference type="Proteomes" id="UP001222027"/>
    </source>
</evidence>
<proteinExistence type="predicted"/>
<reference evidence="1 2" key="1">
    <citation type="submission" date="2022-12" db="EMBL/GenBank/DDBJ databases">
        <title>Chromosome-scale assembly of the Ensete ventricosum genome.</title>
        <authorList>
            <person name="Dussert Y."/>
            <person name="Stocks J."/>
            <person name="Wendawek A."/>
            <person name="Woldeyes F."/>
            <person name="Nichols R.A."/>
            <person name="Borrell J.S."/>
        </authorList>
    </citation>
    <scope>NUCLEOTIDE SEQUENCE [LARGE SCALE GENOMIC DNA]</scope>
    <source>
        <strain evidence="2">cv. Maze</strain>
        <tissue evidence="1">Seeds</tissue>
    </source>
</reference>
<sequence>MITLTLPQGRSVWCVHRWSALWDDGGVVQDAIVPPCYFLIRSRYLPFAALFSGRTLSSVAQLLTALLRSASQEDLQVLEVGGSQPNRVLASDSAPSRASLVQGFAVHERLEILDRGNVPNQEGFLKILIQSREHSSAVFP</sequence>
<name>A0AAV8R9L7_ENSVE</name>
<dbReference type="Proteomes" id="UP001222027">
    <property type="component" value="Unassembled WGS sequence"/>
</dbReference>
<evidence type="ECO:0000313" key="1">
    <source>
        <dbReference type="EMBL" id="KAJ8492673.1"/>
    </source>
</evidence>